<dbReference type="Proteomes" id="UP000663866">
    <property type="component" value="Unassembled WGS sequence"/>
</dbReference>
<reference evidence="1" key="1">
    <citation type="submission" date="2021-02" db="EMBL/GenBank/DDBJ databases">
        <authorList>
            <person name="Nowell W R."/>
        </authorList>
    </citation>
    <scope>NUCLEOTIDE SEQUENCE</scope>
</reference>
<name>A0A820SHD3_9BILA</name>
<dbReference type="EMBL" id="CAJOBG010046513">
    <property type="protein sequence ID" value="CAF4452656.1"/>
    <property type="molecule type" value="Genomic_DNA"/>
</dbReference>
<sequence length="290" mass="33545">MDYFPNSFLKMSKRFVVPGSIQNKKYIHFGGKSVLTIEIVLQYAADLVNLYSGFENFAEGYNDTMLSLLLSRSNKQSNQVTNPPLLERRLFENIWMIYSSTLITLFLSKTQEIQIPLNISDRHQMNTYFNETLPIWEHQFILFWSNHSVRNSRGDNCSGAIVIGGFQKPDRFVCQFTDVIHSNELDINNSNDYDNIDCNVSRNDRYTSRKTSYGIILTIYNCGIIVNFDELYQSESPMRVIHHLLNTIEHLSPAAKVPKYLIYDNACGLILTLRNRLERGKITQSQRTDA</sequence>
<evidence type="ECO:0000313" key="2">
    <source>
        <dbReference type="Proteomes" id="UP000663866"/>
    </source>
</evidence>
<gene>
    <name evidence="1" type="ORF">OVN521_LOCUS37968</name>
</gene>
<accession>A0A820SHD3</accession>
<dbReference type="AlphaFoldDB" id="A0A820SHD3"/>
<proteinExistence type="predicted"/>
<organism evidence="1 2">
    <name type="scientific">Rotaria magnacalcarata</name>
    <dbReference type="NCBI Taxonomy" id="392030"/>
    <lineage>
        <taxon>Eukaryota</taxon>
        <taxon>Metazoa</taxon>
        <taxon>Spiralia</taxon>
        <taxon>Gnathifera</taxon>
        <taxon>Rotifera</taxon>
        <taxon>Eurotatoria</taxon>
        <taxon>Bdelloidea</taxon>
        <taxon>Philodinida</taxon>
        <taxon>Philodinidae</taxon>
        <taxon>Rotaria</taxon>
    </lineage>
</organism>
<keyword evidence="2" id="KW-1185">Reference proteome</keyword>
<comment type="caution">
    <text evidence="1">The sequence shown here is derived from an EMBL/GenBank/DDBJ whole genome shotgun (WGS) entry which is preliminary data.</text>
</comment>
<evidence type="ECO:0000313" key="1">
    <source>
        <dbReference type="EMBL" id="CAF4452656.1"/>
    </source>
</evidence>
<protein>
    <submittedName>
        <fullName evidence="1">Uncharacterized protein</fullName>
    </submittedName>
</protein>
<feature type="non-terminal residue" evidence="1">
    <location>
        <position position="1"/>
    </location>
</feature>